<evidence type="ECO:0000313" key="3">
    <source>
        <dbReference type="Proteomes" id="UP000032141"/>
    </source>
</evidence>
<dbReference type="PANTHER" id="PTHR47150">
    <property type="entry name" value="OS12G0169200 PROTEIN"/>
    <property type="match status" value="1"/>
</dbReference>
<name>A0A0D3B708_BRAOL</name>
<protein>
    <submittedName>
        <fullName evidence="2">Uncharacterized protein</fullName>
    </submittedName>
</protein>
<reference evidence="2" key="2">
    <citation type="submission" date="2015-03" db="UniProtKB">
        <authorList>
            <consortium name="EnsemblPlants"/>
        </authorList>
    </citation>
    <scope>IDENTIFICATION</scope>
</reference>
<dbReference type="EnsemblPlants" id="Bo3g039320.1">
    <property type="protein sequence ID" value="Bo3g039320.1"/>
    <property type="gene ID" value="Bo3g039320"/>
</dbReference>
<organism evidence="2 3">
    <name type="scientific">Brassica oleracea var. oleracea</name>
    <dbReference type="NCBI Taxonomy" id="109376"/>
    <lineage>
        <taxon>Eukaryota</taxon>
        <taxon>Viridiplantae</taxon>
        <taxon>Streptophyta</taxon>
        <taxon>Embryophyta</taxon>
        <taxon>Tracheophyta</taxon>
        <taxon>Spermatophyta</taxon>
        <taxon>Magnoliopsida</taxon>
        <taxon>eudicotyledons</taxon>
        <taxon>Gunneridae</taxon>
        <taxon>Pentapetalae</taxon>
        <taxon>rosids</taxon>
        <taxon>malvids</taxon>
        <taxon>Brassicales</taxon>
        <taxon>Brassicaceae</taxon>
        <taxon>Brassiceae</taxon>
        <taxon>Brassica</taxon>
    </lineage>
</organism>
<feature type="region of interest" description="Disordered" evidence="1">
    <location>
        <begin position="37"/>
        <end position="74"/>
    </location>
</feature>
<dbReference type="HOGENOM" id="CLU_012390_5_3_1"/>
<reference evidence="2 3" key="1">
    <citation type="journal article" date="2014" name="Genome Biol.">
        <title>Transcriptome and methylome profiling reveals relics of genome dominance in the mesopolyploid Brassica oleracea.</title>
        <authorList>
            <person name="Parkin I.A."/>
            <person name="Koh C."/>
            <person name="Tang H."/>
            <person name="Robinson S.J."/>
            <person name="Kagale S."/>
            <person name="Clarke W.E."/>
            <person name="Town C.D."/>
            <person name="Nixon J."/>
            <person name="Krishnakumar V."/>
            <person name="Bidwell S.L."/>
            <person name="Denoeud F."/>
            <person name="Belcram H."/>
            <person name="Links M.G."/>
            <person name="Just J."/>
            <person name="Clarke C."/>
            <person name="Bender T."/>
            <person name="Huebert T."/>
            <person name="Mason A.S."/>
            <person name="Pires J.C."/>
            <person name="Barker G."/>
            <person name="Moore J."/>
            <person name="Walley P.G."/>
            <person name="Manoli S."/>
            <person name="Batley J."/>
            <person name="Edwards D."/>
            <person name="Nelson M.N."/>
            <person name="Wang X."/>
            <person name="Paterson A.H."/>
            <person name="King G."/>
            <person name="Bancroft I."/>
            <person name="Chalhoub B."/>
            <person name="Sharpe A.G."/>
        </authorList>
    </citation>
    <scope>NUCLEOTIDE SEQUENCE</scope>
    <source>
        <strain evidence="2 3">cv. TO1000</strain>
    </source>
</reference>
<feature type="region of interest" description="Disordered" evidence="1">
    <location>
        <begin position="186"/>
        <end position="228"/>
    </location>
</feature>
<evidence type="ECO:0000313" key="2">
    <source>
        <dbReference type="EnsemblPlants" id="Bo3g039320.1"/>
    </source>
</evidence>
<sequence length="521" mass="59370">MGIKSGYFDGSRVSGWLSETKINGVCCSGIGDGWMIKHDPSSPNQRPTLVDRDSSLSSSQVPTQVPDDVGERRERRKWTPSDDVLLIILWLNTSKDPVVAYYAASPKAASSEEREPGHCKQRWHWINDLVCKFCGSYEAATREKTSGCNENDVLKRAHEIFYNNYKKKFTLEHAWKELRNDQKWSDLSTAKNEGNSKKRKANDGADSSSSQATEPKRPAGVKAANASGKKTMVEEKALNVLETMWSIKQQDHSGKERLKKMSILDSLIAKKEPLADYEESLKKKLISELIETPTYPHNLFRRRFRMNKRLFMRIVNRLSNEIQFFQQKRDALGRRSLSPYQKSTAVIRILAYGSINCMHWEWKNCSTAWKGQYSRGSGKPTIVLEAVASYDLWIWHAVFGLPGTLNDTNVLDRSPVFDDIINGQAPLITYSVNGRKHHLAYYLTDGIYPKWATFIQSIPLPQGPKAVLFAQCQEAVRKDVERVFGVLQARFAIIKNLAFFWDKVKIGKIMRACIILHNMIV</sequence>
<accession>A0A0D3B708</accession>
<dbReference type="PANTHER" id="PTHR47150:SF5">
    <property type="entry name" value="OS07G0546750 PROTEIN"/>
    <property type="match status" value="1"/>
</dbReference>
<proteinExistence type="predicted"/>
<dbReference type="Pfam" id="PF04827">
    <property type="entry name" value="Plant_tran"/>
    <property type="match status" value="1"/>
</dbReference>
<keyword evidence="3" id="KW-1185">Reference proteome</keyword>
<dbReference type="Gramene" id="Bo3g039320.1">
    <property type="protein sequence ID" value="Bo3g039320.1"/>
    <property type="gene ID" value="Bo3g039320"/>
</dbReference>
<dbReference type="AlphaFoldDB" id="A0A0D3B708"/>
<evidence type="ECO:0000256" key="1">
    <source>
        <dbReference type="SAM" id="MobiDB-lite"/>
    </source>
</evidence>
<dbReference type="InterPro" id="IPR006912">
    <property type="entry name" value="Harbinger_derived_prot"/>
</dbReference>
<dbReference type="Proteomes" id="UP000032141">
    <property type="component" value="Chromosome C3"/>
</dbReference>